<dbReference type="EMBL" id="JXTC01000323">
    <property type="protein sequence ID" value="PON65099.1"/>
    <property type="molecule type" value="Genomic_DNA"/>
</dbReference>
<sequence length="63" mass="7326">MEPNRFNNLIEWISRHENEIMGLSGSCCFRVNPHVERYATNTLRGWAAFHQVIINAIWVTPKG</sequence>
<accession>A0A2P5CVL2</accession>
<dbReference type="Proteomes" id="UP000237000">
    <property type="component" value="Unassembled WGS sequence"/>
</dbReference>
<name>A0A2P5CVL2_TREOI</name>
<proteinExistence type="predicted"/>
<gene>
    <name evidence="1" type="ORF">TorRG33x02_271570</name>
</gene>
<keyword evidence="2" id="KW-1185">Reference proteome</keyword>
<evidence type="ECO:0000313" key="2">
    <source>
        <dbReference type="Proteomes" id="UP000237000"/>
    </source>
</evidence>
<evidence type="ECO:0000313" key="1">
    <source>
        <dbReference type="EMBL" id="PON65099.1"/>
    </source>
</evidence>
<dbReference type="OrthoDB" id="10456500at2759"/>
<dbReference type="InParanoid" id="A0A2P5CVL2"/>
<organism evidence="1 2">
    <name type="scientific">Trema orientale</name>
    <name type="common">Charcoal tree</name>
    <name type="synonym">Celtis orientalis</name>
    <dbReference type="NCBI Taxonomy" id="63057"/>
    <lineage>
        <taxon>Eukaryota</taxon>
        <taxon>Viridiplantae</taxon>
        <taxon>Streptophyta</taxon>
        <taxon>Embryophyta</taxon>
        <taxon>Tracheophyta</taxon>
        <taxon>Spermatophyta</taxon>
        <taxon>Magnoliopsida</taxon>
        <taxon>eudicotyledons</taxon>
        <taxon>Gunneridae</taxon>
        <taxon>Pentapetalae</taxon>
        <taxon>rosids</taxon>
        <taxon>fabids</taxon>
        <taxon>Rosales</taxon>
        <taxon>Cannabaceae</taxon>
        <taxon>Trema</taxon>
    </lineage>
</organism>
<comment type="caution">
    <text evidence="1">The sequence shown here is derived from an EMBL/GenBank/DDBJ whole genome shotgun (WGS) entry which is preliminary data.</text>
</comment>
<dbReference type="AlphaFoldDB" id="A0A2P5CVL2"/>
<reference evidence="2" key="1">
    <citation type="submission" date="2016-06" db="EMBL/GenBank/DDBJ databases">
        <title>Parallel loss of symbiosis genes in relatives of nitrogen-fixing non-legume Parasponia.</title>
        <authorList>
            <person name="Van Velzen R."/>
            <person name="Holmer R."/>
            <person name="Bu F."/>
            <person name="Rutten L."/>
            <person name="Van Zeijl A."/>
            <person name="Liu W."/>
            <person name="Santuari L."/>
            <person name="Cao Q."/>
            <person name="Sharma T."/>
            <person name="Shen D."/>
            <person name="Roswanjaya Y."/>
            <person name="Wardhani T."/>
            <person name="Kalhor M.S."/>
            <person name="Jansen J."/>
            <person name="Van den Hoogen J."/>
            <person name="Gungor B."/>
            <person name="Hartog M."/>
            <person name="Hontelez J."/>
            <person name="Verver J."/>
            <person name="Yang W.-C."/>
            <person name="Schijlen E."/>
            <person name="Repin R."/>
            <person name="Schilthuizen M."/>
            <person name="Schranz E."/>
            <person name="Heidstra R."/>
            <person name="Miyata K."/>
            <person name="Fedorova E."/>
            <person name="Kohlen W."/>
            <person name="Bisseling T."/>
            <person name="Smit S."/>
            <person name="Geurts R."/>
        </authorList>
    </citation>
    <scope>NUCLEOTIDE SEQUENCE [LARGE SCALE GENOMIC DNA]</scope>
    <source>
        <strain evidence="2">cv. RG33-2</strain>
    </source>
</reference>
<protein>
    <submittedName>
        <fullName evidence="1">Uncharacterized protein</fullName>
    </submittedName>
</protein>